<dbReference type="EMBL" id="JAOYFB010000005">
    <property type="protein sequence ID" value="KAK4015832.1"/>
    <property type="molecule type" value="Genomic_DNA"/>
</dbReference>
<name>A0ABQ9ZSC5_9CRUS</name>
<comment type="caution">
    <text evidence="1">The sequence shown here is derived from an EMBL/GenBank/DDBJ whole genome shotgun (WGS) entry which is preliminary data.</text>
</comment>
<accession>A0ABQ9ZSC5</accession>
<protein>
    <submittedName>
        <fullName evidence="1">Uncharacterized protein</fullName>
    </submittedName>
</protein>
<dbReference type="Proteomes" id="UP001234178">
    <property type="component" value="Unassembled WGS sequence"/>
</dbReference>
<gene>
    <name evidence="1" type="ORF">OUZ56_030803</name>
</gene>
<sequence>MCTENVENIDDDCCCRSRNIALTVVQTTLEWFLDTKMTSCSRSFNRNRHATALSETDVVYFISRSIKNPLSWPRFNGESGNV</sequence>
<keyword evidence="2" id="KW-1185">Reference proteome</keyword>
<reference evidence="1 2" key="1">
    <citation type="journal article" date="2023" name="Nucleic Acids Res.">
        <title>The hologenome of Daphnia magna reveals possible DNA methylation and microbiome-mediated evolution of the host genome.</title>
        <authorList>
            <person name="Chaturvedi A."/>
            <person name="Li X."/>
            <person name="Dhandapani V."/>
            <person name="Marshall H."/>
            <person name="Kissane S."/>
            <person name="Cuenca-Cambronero M."/>
            <person name="Asole G."/>
            <person name="Calvet F."/>
            <person name="Ruiz-Romero M."/>
            <person name="Marangio P."/>
            <person name="Guigo R."/>
            <person name="Rago D."/>
            <person name="Mirbahai L."/>
            <person name="Eastwood N."/>
            <person name="Colbourne J.K."/>
            <person name="Zhou J."/>
            <person name="Mallon E."/>
            <person name="Orsini L."/>
        </authorList>
    </citation>
    <scope>NUCLEOTIDE SEQUENCE [LARGE SCALE GENOMIC DNA]</scope>
    <source>
        <strain evidence="1">LRV0_1</strain>
    </source>
</reference>
<evidence type="ECO:0000313" key="1">
    <source>
        <dbReference type="EMBL" id="KAK4015832.1"/>
    </source>
</evidence>
<organism evidence="1 2">
    <name type="scientific">Daphnia magna</name>
    <dbReference type="NCBI Taxonomy" id="35525"/>
    <lineage>
        <taxon>Eukaryota</taxon>
        <taxon>Metazoa</taxon>
        <taxon>Ecdysozoa</taxon>
        <taxon>Arthropoda</taxon>
        <taxon>Crustacea</taxon>
        <taxon>Branchiopoda</taxon>
        <taxon>Diplostraca</taxon>
        <taxon>Cladocera</taxon>
        <taxon>Anomopoda</taxon>
        <taxon>Daphniidae</taxon>
        <taxon>Daphnia</taxon>
    </lineage>
</organism>
<evidence type="ECO:0000313" key="2">
    <source>
        <dbReference type="Proteomes" id="UP001234178"/>
    </source>
</evidence>
<proteinExistence type="predicted"/>